<dbReference type="EMBL" id="JBHRYB010000016">
    <property type="protein sequence ID" value="MFC3681617.1"/>
    <property type="molecule type" value="Genomic_DNA"/>
</dbReference>
<evidence type="ECO:0000313" key="2">
    <source>
        <dbReference type="Proteomes" id="UP001595722"/>
    </source>
</evidence>
<comment type="caution">
    <text evidence="1">The sequence shown here is derived from an EMBL/GenBank/DDBJ whole genome shotgun (WGS) entry which is preliminary data.</text>
</comment>
<protein>
    <submittedName>
        <fullName evidence="1">ParD-like family protein</fullName>
    </submittedName>
</protein>
<dbReference type="RefSeq" id="WP_376868131.1">
    <property type="nucleotide sequence ID" value="NZ_JBHRYB010000016.1"/>
</dbReference>
<keyword evidence="2" id="KW-1185">Reference proteome</keyword>
<proteinExistence type="predicted"/>
<name>A0ABV7VWM2_9GAMM</name>
<dbReference type="Proteomes" id="UP001595722">
    <property type="component" value="Unassembled WGS sequence"/>
</dbReference>
<dbReference type="InterPro" id="IPR021831">
    <property type="entry name" value="ParD-like"/>
</dbReference>
<gene>
    <name evidence="1" type="ORF">ACFOMG_16045</name>
</gene>
<dbReference type="Pfam" id="PF11903">
    <property type="entry name" value="ParD_like"/>
    <property type="match status" value="1"/>
</dbReference>
<organism evidence="1 2">
    <name type="scientific">Bacterioplanoides pacificum</name>
    <dbReference type="NCBI Taxonomy" id="1171596"/>
    <lineage>
        <taxon>Bacteria</taxon>
        <taxon>Pseudomonadati</taxon>
        <taxon>Pseudomonadota</taxon>
        <taxon>Gammaproteobacteria</taxon>
        <taxon>Oceanospirillales</taxon>
        <taxon>Oceanospirillaceae</taxon>
        <taxon>Bacterioplanoides</taxon>
    </lineage>
</organism>
<accession>A0ABV7VWM2</accession>
<evidence type="ECO:0000313" key="1">
    <source>
        <dbReference type="EMBL" id="MFC3681617.1"/>
    </source>
</evidence>
<sequence length="71" mass="8218">MGIVKISDELHEEIRKSSAVMSRSINSQAEFWIRMGMLAELNPELTFRDIVQQQLEHHQLDVSKLKLQRAG</sequence>
<reference evidence="2" key="1">
    <citation type="journal article" date="2019" name="Int. J. Syst. Evol. Microbiol.">
        <title>The Global Catalogue of Microorganisms (GCM) 10K type strain sequencing project: providing services to taxonomists for standard genome sequencing and annotation.</title>
        <authorList>
            <consortium name="The Broad Institute Genomics Platform"/>
            <consortium name="The Broad Institute Genome Sequencing Center for Infectious Disease"/>
            <person name="Wu L."/>
            <person name="Ma J."/>
        </authorList>
    </citation>
    <scope>NUCLEOTIDE SEQUENCE [LARGE SCALE GENOMIC DNA]</scope>
    <source>
        <strain evidence="2">KCTC 42424</strain>
    </source>
</reference>